<dbReference type="Gene3D" id="1.10.3730.10">
    <property type="entry name" value="ProC C-terminal domain-like"/>
    <property type="match status" value="1"/>
</dbReference>
<keyword evidence="3 4" id="KW-0560">Oxidoreductase</keyword>
<comment type="caution">
    <text evidence="8">The sequence shown here is derived from an EMBL/GenBank/DDBJ whole genome shotgun (WGS) entry which is preliminary data.</text>
</comment>
<dbReference type="EC" id="1.5.1.2" evidence="4"/>
<comment type="subcellular location">
    <subcellularLocation>
        <location evidence="4">Cytoplasm</location>
    </subcellularLocation>
</comment>
<dbReference type="SUPFAM" id="SSF48179">
    <property type="entry name" value="6-phosphogluconate dehydrogenase C-terminal domain-like"/>
    <property type="match status" value="1"/>
</dbReference>
<evidence type="ECO:0000256" key="4">
    <source>
        <dbReference type="HAMAP-Rule" id="MF_01925"/>
    </source>
</evidence>
<protein>
    <recommendedName>
        <fullName evidence="4">Pyrroline-5-carboxylate reductase</fullName>
        <shortName evidence="4">P5C reductase</shortName>
        <shortName evidence="4">P5CR</shortName>
        <ecNumber evidence="4">1.5.1.2</ecNumber>
    </recommendedName>
    <alternativeName>
        <fullName evidence="4">PCA reductase</fullName>
    </alternativeName>
</protein>
<dbReference type="Gene3D" id="3.40.50.720">
    <property type="entry name" value="NAD(P)-binding Rossmann-like Domain"/>
    <property type="match status" value="1"/>
</dbReference>
<dbReference type="HAMAP" id="MF_01925">
    <property type="entry name" value="P5C_reductase"/>
    <property type="match status" value="1"/>
</dbReference>
<dbReference type="UniPathway" id="UPA00098">
    <property type="reaction ID" value="UER00361"/>
</dbReference>
<evidence type="ECO:0000313" key="9">
    <source>
        <dbReference type="Proteomes" id="UP000179880"/>
    </source>
</evidence>
<dbReference type="PANTHER" id="PTHR11645">
    <property type="entry name" value="PYRROLINE-5-CARBOXYLATE REDUCTASE"/>
    <property type="match status" value="1"/>
</dbReference>
<evidence type="ECO:0000256" key="1">
    <source>
        <dbReference type="ARBA" id="ARBA00005525"/>
    </source>
</evidence>
<dbReference type="EMBL" id="MFUH01000028">
    <property type="protein sequence ID" value="OGI81517.1"/>
    <property type="molecule type" value="Genomic_DNA"/>
</dbReference>
<dbReference type="SUPFAM" id="SSF51735">
    <property type="entry name" value="NAD(P)-binding Rossmann-fold domains"/>
    <property type="match status" value="1"/>
</dbReference>
<keyword evidence="4" id="KW-0028">Amino-acid biosynthesis</keyword>
<keyword evidence="2 4" id="KW-0521">NADP</keyword>
<feature type="domain" description="Pyrroline-5-carboxylate reductase dimerisation" evidence="7">
    <location>
        <begin position="164"/>
        <end position="271"/>
    </location>
</feature>
<keyword evidence="4" id="KW-0641">Proline biosynthesis</keyword>
<gene>
    <name evidence="4" type="primary">proC</name>
    <name evidence="8" type="ORF">A3B93_00790</name>
</gene>
<evidence type="ECO:0000256" key="3">
    <source>
        <dbReference type="ARBA" id="ARBA00023002"/>
    </source>
</evidence>
<evidence type="ECO:0000256" key="2">
    <source>
        <dbReference type="ARBA" id="ARBA00022857"/>
    </source>
</evidence>
<sequence>MKDFGGKNITFGILGCGTMGGILFRVIRKAFPDNRVLLYDKNSKKGFILSKKSKLACVSENIHELIKKSTILILAVKPQDFLKIEKVVAEKNKLIVSIMAGVSIKSIARKFKTKKIIRAMPNMASGFSSGVTGWTSTKYVSEKEKDIIKDVFNLMGASYYFASENKINDVTAVSGSGPAYFLYTIICFIKSAIKLGFSKKEALNLVKDTFKGSYVLANKVGFSVKNLENLIKQVSSKGGTTEVALKFFKKKKFEKIWEQSVMSAFKRAVELSKKYN</sequence>
<comment type="similarity">
    <text evidence="1 4">Belongs to the pyrroline-5-carboxylate reductase family.</text>
</comment>
<evidence type="ECO:0000259" key="7">
    <source>
        <dbReference type="Pfam" id="PF14748"/>
    </source>
</evidence>
<dbReference type="AlphaFoldDB" id="A0A1F6WHZ3"/>
<evidence type="ECO:0000313" key="8">
    <source>
        <dbReference type="EMBL" id="OGI81517.1"/>
    </source>
</evidence>
<dbReference type="GO" id="GO:0005737">
    <property type="term" value="C:cytoplasm"/>
    <property type="evidence" value="ECO:0007669"/>
    <property type="project" value="UniProtKB-SubCell"/>
</dbReference>
<feature type="binding site" evidence="5">
    <location>
        <begin position="14"/>
        <end position="19"/>
    </location>
    <ligand>
        <name>NADP(+)</name>
        <dbReference type="ChEBI" id="CHEBI:58349"/>
    </ligand>
</feature>
<keyword evidence="4" id="KW-0963">Cytoplasm</keyword>
<organism evidence="8 9">
    <name type="scientific">Candidatus Nomurabacteria bacterium RIFCSPHIGHO2_02_FULL_42_24</name>
    <dbReference type="NCBI Taxonomy" id="1801757"/>
    <lineage>
        <taxon>Bacteria</taxon>
        <taxon>Candidatus Nomuraibacteriota</taxon>
    </lineage>
</organism>
<dbReference type="InterPro" id="IPR008927">
    <property type="entry name" value="6-PGluconate_DH-like_C_sf"/>
</dbReference>
<reference evidence="8 9" key="1">
    <citation type="journal article" date="2016" name="Nat. Commun.">
        <title>Thousands of microbial genomes shed light on interconnected biogeochemical processes in an aquifer system.</title>
        <authorList>
            <person name="Anantharaman K."/>
            <person name="Brown C.T."/>
            <person name="Hug L.A."/>
            <person name="Sharon I."/>
            <person name="Castelle C.J."/>
            <person name="Probst A.J."/>
            <person name="Thomas B.C."/>
            <person name="Singh A."/>
            <person name="Wilkins M.J."/>
            <person name="Karaoz U."/>
            <person name="Brodie E.L."/>
            <person name="Williams K.H."/>
            <person name="Hubbard S.S."/>
            <person name="Banfield J.F."/>
        </authorList>
    </citation>
    <scope>NUCLEOTIDE SEQUENCE [LARGE SCALE GENOMIC DNA]</scope>
</reference>
<comment type="function">
    <text evidence="4">Catalyzes the reduction of 1-pyrroline-5-carboxylate (PCA) to L-proline.</text>
</comment>
<name>A0A1F6WHZ3_9BACT</name>
<dbReference type="Proteomes" id="UP000179880">
    <property type="component" value="Unassembled WGS sequence"/>
</dbReference>
<dbReference type="InterPro" id="IPR036291">
    <property type="entry name" value="NAD(P)-bd_dom_sf"/>
</dbReference>
<feature type="binding site" evidence="5">
    <location>
        <begin position="75"/>
        <end position="78"/>
    </location>
    <ligand>
        <name>NADP(+)</name>
        <dbReference type="ChEBI" id="CHEBI:58349"/>
    </ligand>
</feature>
<dbReference type="InterPro" id="IPR029036">
    <property type="entry name" value="P5CR_dimer"/>
</dbReference>
<comment type="catalytic activity">
    <reaction evidence="4">
        <text>L-proline + NADP(+) = (S)-1-pyrroline-5-carboxylate + NADPH + 2 H(+)</text>
        <dbReference type="Rhea" id="RHEA:14109"/>
        <dbReference type="ChEBI" id="CHEBI:15378"/>
        <dbReference type="ChEBI" id="CHEBI:17388"/>
        <dbReference type="ChEBI" id="CHEBI:57783"/>
        <dbReference type="ChEBI" id="CHEBI:58349"/>
        <dbReference type="ChEBI" id="CHEBI:60039"/>
        <dbReference type="EC" id="1.5.1.2"/>
    </reaction>
</comment>
<dbReference type="Pfam" id="PF14748">
    <property type="entry name" value="P5CR_dimer"/>
    <property type="match status" value="1"/>
</dbReference>
<dbReference type="InterPro" id="IPR053790">
    <property type="entry name" value="P5CR-like_CS"/>
</dbReference>
<dbReference type="InterPro" id="IPR028939">
    <property type="entry name" value="P5C_Rdtase_cat_N"/>
</dbReference>
<dbReference type="GO" id="GO:0004735">
    <property type="term" value="F:pyrroline-5-carboxylate reductase activity"/>
    <property type="evidence" value="ECO:0007669"/>
    <property type="project" value="UniProtKB-UniRule"/>
</dbReference>
<dbReference type="PROSITE" id="PS00521">
    <property type="entry name" value="P5CR"/>
    <property type="match status" value="1"/>
</dbReference>
<evidence type="ECO:0000259" key="6">
    <source>
        <dbReference type="Pfam" id="PF03807"/>
    </source>
</evidence>
<dbReference type="Pfam" id="PF03807">
    <property type="entry name" value="F420_oxidored"/>
    <property type="match status" value="1"/>
</dbReference>
<comment type="pathway">
    <text evidence="4">Amino-acid biosynthesis; L-proline biosynthesis; L-proline from L-glutamate 5-semialdehyde: step 1/1.</text>
</comment>
<feature type="domain" description="Pyrroline-5-carboxylate reductase catalytic N-terminal" evidence="6">
    <location>
        <begin position="11"/>
        <end position="101"/>
    </location>
</feature>
<dbReference type="InterPro" id="IPR000304">
    <property type="entry name" value="Pyrroline-COOH_reductase"/>
</dbReference>
<dbReference type="PANTHER" id="PTHR11645:SF0">
    <property type="entry name" value="PYRROLINE-5-CARBOXYLATE REDUCTASE 3"/>
    <property type="match status" value="1"/>
</dbReference>
<dbReference type="PIRSF" id="PIRSF000193">
    <property type="entry name" value="Pyrrol-5-carb_rd"/>
    <property type="match status" value="1"/>
</dbReference>
<dbReference type="GO" id="GO:0055129">
    <property type="term" value="P:L-proline biosynthetic process"/>
    <property type="evidence" value="ECO:0007669"/>
    <property type="project" value="UniProtKB-UniRule"/>
</dbReference>
<evidence type="ECO:0000256" key="5">
    <source>
        <dbReference type="PIRSR" id="PIRSR000193-1"/>
    </source>
</evidence>
<proteinExistence type="inferred from homology"/>
<accession>A0A1F6WHZ3</accession>
<comment type="catalytic activity">
    <reaction evidence="4">
        <text>L-proline + NAD(+) = (S)-1-pyrroline-5-carboxylate + NADH + 2 H(+)</text>
        <dbReference type="Rhea" id="RHEA:14105"/>
        <dbReference type="ChEBI" id="CHEBI:15378"/>
        <dbReference type="ChEBI" id="CHEBI:17388"/>
        <dbReference type="ChEBI" id="CHEBI:57540"/>
        <dbReference type="ChEBI" id="CHEBI:57945"/>
        <dbReference type="ChEBI" id="CHEBI:60039"/>
        <dbReference type="EC" id="1.5.1.2"/>
    </reaction>
</comment>